<name>A0A0C3BHC9_SERVB</name>
<evidence type="ECO:0000256" key="1">
    <source>
        <dbReference type="SAM" id="MobiDB-lite"/>
    </source>
</evidence>
<accession>A0A0C3BHC9</accession>
<reference evidence="2 3" key="1">
    <citation type="submission" date="2014-04" db="EMBL/GenBank/DDBJ databases">
        <authorList>
            <consortium name="DOE Joint Genome Institute"/>
            <person name="Kuo A."/>
            <person name="Zuccaro A."/>
            <person name="Kohler A."/>
            <person name="Nagy L.G."/>
            <person name="Floudas D."/>
            <person name="Copeland A."/>
            <person name="Barry K.W."/>
            <person name="Cichocki N."/>
            <person name="Veneault-Fourrey C."/>
            <person name="LaButti K."/>
            <person name="Lindquist E.A."/>
            <person name="Lipzen A."/>
            <person name="Lundell T."/>
            <person name="Morin E."/>
            <person name="Murat C."/>
            <person name="Sun H."/>
            <person name="Tunlid A."/>
            <person name="Henrissat B."/>
            <person name="Grigoriev I.V."/>
            <person name="Hibbett D.S."/>
            <person name="Martin F."/>
            <person name="Nordberg H.P."/>
            <person name="Cantor M.N."/>
            <person name="Hua S.X."/>
        </authorList>
    </citation>
    <scope>NUCLEOTIDE SEQUENCE [LARGE SCALE GENOMIC DNA]</scope>
    <source>
        <strain evidence="2 3">MAFF 305830</strain>
    </source>
</reference>
<feature type="region of interest" description="Disordered" evidence="1">
    <location>
        <begin position="283"/>
        <end position="303"/>
    </location>
</feature>
<protein>
    <submittedName>
        <fullName evidence="2">Uncharacterized protein</fullName>
    </submittedName>
</protein>
<evidence type="ECO:0000313" key="2">
    <source>
        <dbReference type="EMBL" id="KIM30876.1"/>
    </source>
</evidence>
<sequence>MEAASRRRQLGPFAVYDVFPLNASEEPITVHNLALRNHMKGQWAGFDSLEEIRGTAEEKRGRAVNNVDNRNYHLLQWRAVVSINHQSHNTASTVLPPLSSHGTHLVRATAASNGKPLESSFKIIVQGLTRSYSWDDTSTPPSLIVYSEDQDYGHTYKLRAAAVAAQTVDASLAEGCLLAHPVLAWLRQHKTIHQDTALDSVLTGYKEALPRQRAYDERDDPYNAQTHRNHIRTTLLSVTSVEKYRRAIKEERLIEKRDYIAFQHEIVALRDRDFAHRARDRTLAQSNIMSAPQPGTSTTATAEPSTTITTTPIIDDLLERTPLWLFDQPDLPLPGQRPWQCPFEGCPYTRAPSDAKAPYHPGTQSYDREALRFRQAVAKHLSKHLSSSSQDPEATIPISDLYTVSRSL</sequence>
<feature type="compositionally biased region" description="Polar residues" evidence="1">
    <location>
        <begin position="283"/>
        <end position="295"/>
    </location>
</feature>
<dbReference type="EMBL" id="KN824283">
    <property type="protein sequence ID" value="KIM30876.1"/>
    <property type="molecule type" value="Genomic_DNA"/>
</dbReference>
<gene>
    <name evidence="2" type="ORF">M408DRAFT_327819</name>
</gene>
<dbReference type="Proteomes" id="UP000054097">
    <property type="component" value="Unassembled WGS sequence"/>
</dbReference>
<feature type="non-terminal residue" evidence="2">
    <location>
        <position position="408"/>
    </location>
</feature>
<proteinExistence type="predicted"/>
<evidence type="ECO:0000313" key="3">
    <source>
        <dbReference type="Proteomes" id="UP000054097"/>
    </source>
</evidence>
<dbReference type="AlphaFoldDB" id="A0A0C3BHC9"/>
<reference evidence="3" key="2">
    <citation type="submission" date="2015-01" db="EMBL/GenBank/DDBJ databases">
        <title>Evolutionary Origins and Diversification of the Mycorrhizal Mutualists.</title>
        <authorList>
            <consortium name="DOE Joint Genome Institute"/>
            <consortium name="Mycorrhizal Genomics Consortium"/>
            <person name="Kohler A."/>
            <person name="Kuo A."/>
            <person name="Nagy L.G."/>
            <person name="Floudas D."/>
            <person name="Copeland A."/>
            <person name="Barry K.W."/>
            <person name="Cichocki N."/>
            <person name="Veneault-Fourrey C."/>
            <person name="LaButti K."/>
            <person name="Lindquist E.A."/>
            <person name="Lipzen A."/>
            <person name="Lundell T."/>
            <person name="Morin E."/>
            <person name="Murat C."/>
            <person name="Riley R."/>
            <person name="Ohm R."/>
            <person name="Sun H."/>
            <person name="Tunlid A."/>
            <person name="Henrissat B."/>
            <person name="Grigoriev I.V."/>
            <person name="Hibbett D.S."/>
            <person name="Martin F."/>
        </authorList>
    </citation>
    <scope>NUCLEOTIDE SEQUENCE [LARGE SCALE GENOMIC DNA]</scope>
    <source>
        <strain evidence="3">MAFF 305830</strain>
    </source>
</reference>
<dbReference type="HOGENOM" id="CLU_675393_0_0_1"/>
<keyword evidence="3" id="KW-1185">Reference proteome</keyword>
<organism evidence="2 3">
    <name type="scientific">Serendipita vermifera MAFF 305830</name>
    <dbReference type="NCBI Taxonomy" id="933852"/>
    <lineage>
        <taxon>Eukaryota</taxon>
        <taxon>Fungi</taxon>
        <taxon>Dikarya</taxon>
        <taxon>Basidiomycota</taxon>
        <taxon>Agaricomycotina</taxon>
        <taxon>Agaricomycetes</taxon>
        <taxon>Sebacinales</taxon>
        <taxon>Serendipitaceae</taxon>
        <taxon>Serendipita</taxon>
    </lineage>
</organism>